<gene>
    <name evidence="2" type="ORF">SAMN04488548_1342137</name>
</gene>
<dbReference type="SUPFAM" id="SSF54427">
    <property type="entry name" value="NTF2-like"/>
    <property type="match status" value="1"/>
</dbReference>
<keyword evidence="2" id="KW-0378">Hydrolase</keyword>
<organism evidence="2 3">
    <name type="scientific">Gordonia westfalica</name>
    <dbReference type="NCBI Taxonomy" id="158898"/>
    <lineage>
        <taxon>Bacteria</taxon>
        <taxon>Bacillati</taxon>
        <taxon>Actinomycetota</taxon>
        <taxon>Actinomycetes</taxon>
        <taxon>Mycobacteriales</taxon>
        <taxon>Gordoniaceae</taxon>
        <taxon>Gordonia</taxon>
    </lineage>
</organism>
<dbReference type="Gene3D" id="3.10.450.50">
    <property type="match status" value="1"/>
</dbReference>
<reference evidence="2 3" key="1">
    <citation type="submission" date="2016-10" db="EMBL/GenBank/DDBJ databases">
        <authorList>
            <person name="de Groot N.N."/>
        </authorList>
    </citation>
    <scope>NUCLEOTIDE SEQUENCE [LARGE SCALE GENOMIC DNA]</scope>
    <source>
        <strain evidence="2 3">DSM 44215</strain>
    </source>
</reference>
<dbReference type="Proteomes" id="UP000183180">
    <property type="component" value="Unassembled WGS sequence"/>
</dbReference>
<evidence type="ECO:0000259" key="1">
    <source>
        <dbReference type="Pfam" id="PF07858"/>
    </source>
</evidence>
<evidence type="ECO:0000313" key="2">
    <source>
        <dbReference type="EMBL" id="SDU55886.1"/>
    </source>
</evidence>
<dbReference type="OrthoDB" id="9781757at2"/>
<feature type="domain" description="Limonene-1,2-epoxide hydrolase" evidence="1">
    <location>
        <begin position="6"/>
        <end position="127"/>
    </location>
</feature>
<dbReference type="InterPro" id="IPR013100">
    <property type="entry name" value="LEH"/>
</dbReference>
<evidence type="ECO:0000313" key="3">
    <source>
        <dbReference type="Proteomes" id="UP000183180"/>
    </source>
</evidence>
<dbReference type="AlphaFoldDB" id="A0A1H2JIA3"/>
<proteinExistence type="predicted"/>
<dbReference type="STRING" id="158898.SAMN04488548_1342137"/>
<dbReference type="GO" id="GO:0016787">
    <property type="term" value="F:hydrolase activity"/>
    <property type="evidence" value="ECO:0007669"/>
    <property type="project" value="UniProtKB-KW"/>
</dbReference>
<dbReference type="RefSeq" id="WP_074850500.1">
    <property type="nucleotide sequence ID" value="NZ_FNLM01000034.1"/>
</dbReference>
<dbReference type="InterPro" id="IPR032710">
    <property type="entry name" value="NTF2-like_dom_sf"/>
</dbReference>
<dbReference type="Pfam" id="PF07858">
    <property type="entry name" value="LEH"/>
    <property type="match status" value="1"/>
</dbReference>
<dbReference type="EMBL" id="FNLM01000034">
    <property type="protein sequence ID" value="SDU55886.1"/>
    <property type="molecule type" value="Genomic_DNA"/>
</dbReference>
<protein>
    <submittedName>
        <fullName evidence="2">Limonene-1,2-epoxide hydrolase</fullName>
    </submittedName>
</protein>
<name>A0A1H2JIA3_9ACTN</name>
<sequence length="148" mass="16366">MTSQTPIEIVTTLLDAFARDDTSAALATIDDDIAYTNVSLPTIYGKKKVAGVLGGVASKSWINFNYRMINVSADEAGVVLTERIDELRFGRLHLQFWVCGRFEIREGRIAVWRDYFDYFAMTKGLLRGVAALAVPALQKPLPAPVLAQ</sequence>
<accession>A0A1H2JIA3</accession>